<reference evidence="3 4" key="2">
    <citation type="submission" date="2015-05" db="EMBL/GenBank/DDBJ databases">
        <authorList>
            <person name="Morales-Cruz A."/>
            <person name="Amrine K.C."/>
            <person name="Cantu D."/>
        </authorList>
    </citation>
    <scope>NUCLEOTIDE SEQUENCE [LARGE SCALE GENOMIC DNA]</scope>
    <source>
        <strain evidence="3">DA912</strain>
    </source>
</reference>
<feature type="domain" description="DUF8212" evidence="2">
    <location>
        <begin position="262"/>
        <end position="287"/>
    </location>
</feature>
<dbReference type="PANTHER" id="PTHR10622">
    <property type="entry name" value="HET DOMAIN-CONTAINING PROTEIN"/>
    <property type="match status" value="1"/>
</dbReference>
<evidence type="ECO:0000313" key="4">
    <source>
        <dbReference type="Proteomes" id="UP000034680"/>
    </source>
</evidence>
<dbReference type="Proteomes" id="UP000034680">
    <property type="component" value="Unassembled WGS sequence"/>
</dbReference>
<dbReference type="Pfam" id="PF26640">
    <property type="entry name" value="DUF8212"/>
    <property type="match status" value="1"/>
</dbReference>
<dbReference type="OrthoDB" id="20872at2759"/>
<dbReference type="InterPro" id="IPR010730">
    <property type="entry name" value="HET"/>
</dbReference>
<evidence type="ECO:0000313" key="3">
    <source>
        <dbReference type="EMBL" id="KKY33489.1"/>
    </source>
</evidence>
<dbReference type="Pfam" id="PF06985">
    <property type="entry name" value="HET"/>
    <property type="match status" value="1"/>
</dbReference>
<protein>
    <submittedName>
        <fullName evidence="3">Putative het domain-containing protein</fullName>
    </submittedName>
</protein>
<sequence length="572" mass="63767">MRLINLETLELESFIGYGKIPCYAILSHTWGPDEVTYADMTTMSREELGKKAGYEKIVKFGQFVRDRDVPKPAGRVPRCAEDRRTGRKNAPMWPSAYRPTHIWVDTCCIDKSSSSELSEAINSMFAWYQEAVFCVAILEDYEHPVGASSSQFRPSEDAFLECRWFTRGWTLQELLAPGRLFFVDKNWVSLGPRFEVLDSVSAASGIDAMYLQNGGWQKANIAKRLSWAAKRETTRPEDLAYCLLGVFGVHMPLLYGEGGHSAFIRLQEEIIKEFDDHSIFAWGRRNHAKAGPWNESPNVVLGAFASHPSQFQGLDNVQTYSGDEEEPHTVTNKGIRIRLPIVKVEGNTTIAILRCHTSDPLGGFMGIYIEPCPLKPGVWCRSSSTPALACVSDNVAQSAETRLIFLLKKTTPAHESIETMESISSVSVTAGAHGGGCGYDIVSAAPEELWDTRYGTLRLRRGRLSATALISMDRLNGRGRQPGGAKEYFVLLLRVDPSSRWGFPDVGLVAWRRAGKAKTRDLERCHLTNQDSVRPHTAQLRLKGRAMRTVTARIGIELVGGTRTYVVSLTRE</sequence>
<name>A0A0G2FH99_9PEZI</name>
<comment type="caution">
    <text evidence="3">The sequence shown here is derived from an EMBL/GenBank/DDBJ whole genome shotgun (WGS) entry which is preliminary data.</text>
</comment>
<evidence type="ECO:0000259" key="2">
    <source>
        <dbReference type="Pfam" id="PF26640"/>
    </source>
</evidence>
<dbReference type="EMBL" id="LCUC01000243">
    <property type="protein sequence ID" value="KKY33489.1"/>
    <property type="molecule type" value="Genomic_DNA"/>
</dbReference>
<dbReference type="InterPro" id="IPR058525">
    <property type="entry name" value="DUF8212"/>
</dbReference>
<dbReference type="AlphaFoldDB" id="A0A0G2FH99"/>
<accession>A0A0G2FH99</accession>
<organism evidence="3 4">
    <name type="scientific">Diaporthe ampelina</name>
    <dbReference type="NCBI Taxonomy" id="1214573"/>
    <lineage>
        <taxon>Eukaryota</taxon>
        <taxon>Fungi</taxon>
        <taxon>Dikarya</taxon>
        <taxon>Ascomycota</taxon>
        <taxon>Pezizomycotina</taxon>
        <taxon>Sordariomycetes</taxon>
        <taxon>Sordariomycetidae</taxon>
        <taxon>Diaporthales</taxon>
        <taxon>Diaporthaceae</taxon>
        <taxon>Diaporthe</taxon>
    </lineage>
</organism>
<proteinExistence type="predicted"/>
<dbReference type="STRING" id="1214573.A0A0G2FH99"/>
<keyword evidence="4" id="KW-1185">Reference proteome</keyword>
<feature type="domain" description="Heterokaryon incompatibility" evidence="1">
    <location>
        <begin position="23"/>
        <end position="144"/>
    </location>
</feature>
<dbReference type="PANTHER" id="PTHR10622:SF10">
    <property type="entry name" value="HET DOMAIN-CONTAINING PROTEIN"/>
    <property type="match status" value="1"/>
</dbReference>
<evidence type="ECO:0000259" key="1">
    <source>
        <dbReference type="Pfam" id="PF06985"/>
    </source>
</evidence>
<gene>
    <name evidence="3" type="ORF">UCDDA912_g06530</name>
</gene>
<reference evidence="3 4" key="1">
    <citation type="submission" date="2015-05" db="EMBL/GenBank/DDBJ databases">
        <title>Distinctive expansion of gene families associated with plant cell wall degradation and secondary metabolism in the genomes of grapevine trunk pathogens.</title>
        <authorList>
            <person name="Lawrence D.P."/>
            <person name="Travadon R."/>
            <person name="Rolshausen P.E."/>
            <person name="Baumgartner K."/>
        </authorList>
    </citation>
    <scope>NUCLEOTIDE SEQUENCE [LARGE SCALE GENOMIC DNA]</scope>
    <source>
        <strain evidence="3">DA912</strain>
    </source>
</reference>